<evidence type="ECO:0000313" key="1">
    <source>
        <dbReference type="EMBL" id="CAG9325149.1"/>
    </source>
</evidence>
<sequence length="348" mass="39306">MFTRHLARFISSFRPVKVSYQELLSDANIDSKIEEGYGANGLGIITVENIPGYQEKRMALLPYARHLALLPDAEKQKLELPEIKYTVGWSHGKEFYEGTPDFSKGSFYANPEVDKAPKYQGAFHDNVWPQTLPGLRTAFRELGQEIMRVGALLAKHLDKYVLARYSDYQPGLLEDIIKNHKSSVGRLLHYFPQVGSTHEWCGWHNDHSSLTGLTCPLYINQITGEVISPNELPDQQTGLFIRNRKGEILKAQLTSDLLLFQIAETSQILSNGHLQATPHSVLTGGSFADISRNTFAVFMEPRPDLNLRVPDDYSKIFIEHEGIPSLRSRFSKGMTFGDFHNATIAHFN</sequence>
<dbReference type="EMBL" id="CAJZBQ010000037">
    <property type="protein sequence ID" value="CAG9325149.1"/>
    <property type="molecule type" value="Genomic_DNA"/>
</dbReference>
<proteinExistence type="predicted"/>
<comment type="caution">
    <text evidence="1">The sequence shown here is derived from an EMBL/GenBank/DDBJ whole genome shotgun (WGS) entry which is preliminary data.</text>
</comment>
<evidence type="ECO:0000313" key="2">
    <source>
        <dbReference type="Proteomes" id="UP001162131"/>
    </source>
</evidence>
<dbReference type="InterPro" id="IPR027443">
    <property type="entry name" value="IPNS-like_sf"/>
</dbReference>
<name>A0AAU9JAI5_9CILI</name>
<protein>
    <recommendedName>
        <fullName evidence="3">Non-haem dioxygenase N-terminal domain-containing protein</fullName>
    </recommendedName>
</protein>
<dbReference type="AlphaFoldDB" id="A0AAU9JAI5"/>
<dbReference type="Proteomes" id="UP001162131">
    <property type="component" value="Unassembled WGS sequence"/>
</dbReference>
<dbReference type="PANTHER" id="PTHR48420">
    <property type="entry name" value="NON-HAEM DIOXYGENASE N-TERMINAL DOMAIN-CONTAINING PROTEIN"/>
    <property type="match status" value="1"/>
</dbReference>
<evidence type="ECO:0008006" key="3">
    <source>
        <dbReference type="Google" id="ProtNLM"/>
    </source>
</evidence>
<keyword evidence="2" id="KW-1185">Reference proteome</keyword>
<reference evidence="1" key="1">
    <citation type="submission" date="2021-09" db="EMBL/GenBank/DDBJ databases">
        <authorList>
            <consortium name="AG Swart"/>
            <person name="Singh M."/>
            <person name="Singh A."/>
            <person name="Seah K."/>
            <person name="Emmerich C."/>
        </authorList>
    </citation>
    <scope>NUCLEOTIDE SEQUENCE</scope>
    <source>
        <strain evidence="1">ATCC30299</strain>
    </source>
</reference>
<accession>A0AAU9JAI5</accession>
<dbReference type="Gene3D" id="2.60.120.330">
    <property type="entry name" value="B-lactam Antibiotic, Isopenicillin N Synthase, Chain"/>
    <property type="match status" value="1"/>
</dbReference>
<gene>
    <name evidence="1" type="ORF">BSTOLATCC_MIC37895</name>
</gene>
<dbReference type="PANTHER" id="PTHR48420:SF1">
    <property type="entry name" value="NON-HAEM DIOXYGENASE N-TERMINAL DOMAIN-CONTAINING PROTEIN"/>
    <property type="match status" value="1"/>
</dbReference>
<organism evidence="1 2">
    <name type="scientific">Blepharisma stoltei</name>
    <dbReference type="NCBI Taxonomy" id="1481888"/>
    <lineage>
        <taxon>Eukaryota</taxon>
        <taxon>Sar</taxon>
        <taxon>Alveolata</taxon>
        <taxon>Ciliophora</taxon>
        <taxon>Postciliodesmatophora</taxon>
        <taxon>Heterotrichea</taxon>
        <taxon>Heterotrichida</taxon>
        <taxon>Blepharismidae</taxon>
        <taxon>Blepharisma</taxon>
    </lineage>
</organism>
<dbReference type="SUPFAM" id="SSF51197">
    <property type="entry name" value="Clavaminate synthase-like"/>
    <property type="match status" value="1"/>
</dbReference>